<feature type="region of interest" description="Disordered" evidence="1">
    <location>
        <begin position="42"/>
        <end position="61"/>
    </location>
</feature>
<keyword evidence="3" id="KW-1185">Reference proteome</keyword>
<dbReference type="OrthoDB" id="3828611at2"/>
<protein>
    <submittedName>
        <fullName evidence="2">Ethanolamine utilisation EutQ</fullName>
    </submittedName>
</protein>
<dbReference type="Pfam" id="PF06249">
    <property type="entry name" value="EutQ"/>
    <property type="match status" value="1"/>
</dbReference>
<comment type="caution">
    <text evidence="2">The sequence shown here is derived from an EMBL/GenBank/DDBJ whole genome shotgun (WGS) entry which is preliminary data.</text>
</comment>
<evidence type="ECO:0000256" key="1">
    <source>
        <dbReference type="SAM" id="MobiDB-lite"/>
    </source>
</evidence>
<dbReference type="STRING" id="1184609.KILIM_086_00110"/>
<dbReference type="RefSeq" id="WP_006594417.1">
    <property type="nucleotide sequence ID" value="NZ_BAHD01000086.1"/>
</dbReference>
<dbReference type="EMBL" id="BAHD01000086">
    <property type="protein sequence ID" value="GAB97885.1"/>
    <property type="molecule type" value="Genomic_DNA"/>
</dbReference>
<dbReference type="CDD" id="cd02228">
    <property type="entry name" value="cupin_EutQ"/>
    <property type="match status" value="1"/>
</dbReference>
<organism evidence="2 3">
    <name type="scientific">Kineosphaera limosa NBRC 100340</name>
    <dbReference type="NCBI Taxonomy" id="1184609"/>
    <lineage>
        <taxon>Bacteria</taxon>
        <taxon>Bacillati</taxon>
        <taxon>Actinomycetota</taxon>
        <taxon>Actinomycetes</taxon>
        <taxon>Micrococcales</taxon>
        <taxon>Dermatophilaceae</taxon>
        <taxon>Kineosphaera</taxon>
    </lineage>
</organism>
<evidence type="ECO:0000313" key="3">
    <source>
        <dbReference type="Proteomes" id="UP000008366"/>
    </source>
</evidence>
<dbReference type="InterPro" id="IPR011051">
    <property type="entry name" value="RmlC_Cupin_sf"/>
</dbReference>
<dbReference type="InterPro" id="IPR010424">
    <property type="entry name" value="EutQ"/>
</dbReference>
<dbReference type="InterPro" id="IPR014710">
    <property type="entry name" value="RmlC-like_jellyroll"/>
</dbReference>
<dbReference type="eggNOG" id="COG4766">
    <property type="taxonomic scope" value="Bacteria"/>
</dbReference>
<dbReference type="AlphaFoldDB" id="K6WF30"/>
<dbReference type="PANTHER" id="PTHR36169">
    <property type="entry name" value="ETHANOLAMINE UTILIZATION PROTEIN EUTQ"/>
    <property type="match status" value="1"/>
</dbReference>
<dbReference type="Proteomes" id="UP000008366">
    <property type="component" value="Unassembled WGS sequence"/>
</dbReference>
<dbReference type="SUPFAM" id="SSF51182">
    <property type="entry name" value="RmlC-like cupins"/>
    <property type="match status" value="1"/>
</dbReference>
<dbReference type="Gene3D" id="2.60.120.10">
    <property type="entry name" value="Jelly Rolls"/>
    <property type="match status" value="1"/>
</dbReference>
<evidence type="ECO:0000313" key="2">
    <source>
        <dbReference type="EMBL" id="GAB97885.1"/>
    </source>
</evidence>
<sequence>MGRAVITADDVPRAGGDFVVPAGAIVTPLARDVARDRGVTLIEGQPQRRAGSASGSSQPAADDLEARVRALVTGLLASGTAGQSGPSGAGGRPAPVKLVKGGDVRLEPFPFPGPGPDQQVQAADVVTADDGPMAAGYLTLTAGSFPWTLTYDEVQIVLEGELHIGTADGTKVGLPGDVLYVPKGSQITFGTPSWARFVYVTFPADWAG</sequence>
<feature type="compositionally biased region" description="Low complexity" evidence="1">
    <location>
        <begin position="47"/>
        <end position="61"/>
    </location>
</feature>
<name>K6WF30_9MICO</name>
<dbReference type="PANTHER" id="PTHR36169:SF1">
    <property type="entry name" value="ACETATE KINASE EUTQ"/>
    <property type="match status" value="1"/>
</dbReference>
<accession>K6WF30</accession>
<gene>
    <name evidence="2" type="primary">eutQ</name>
    <name evidence="2" type="ORF">KILIM_086_00110</name>
</gene>
<reference evidence="2 3" key="1">
    <citation type="submission" date="2012-08" db="EMBL/GenBank/DDBJ databases">
        <title>Whole genome shotgun sequence of Kineosphaera limosa NBRC 100340.</title>
        <authorList>
            <person name="Yoshida I."/>
            <person name="Isaki S."/>
            <person name="Hosoyama A."/>
            <person name="Tsuchikane K."/>
            <person name="Katsumata H."/>
            <person name="Ando Y."/>
            <person name="Ohji S."/>
            <person name="Hamada M."/>
            <person name="Tamura T."/>
            <person name="Yamazoe A."/>
            <person name="Yamazaki S."/>
            <person name="Fujita N."/>
        </authorList>
    </citation>
    <scope>NUCLEOTIDE SEQUENCE [LARGE SCALE GENOMIC DNA]</scope>
    <source>
        <strain evidence="2 3">NBRC 100340</strain>
    </source>
</reference>
<proteinExistence type="predicted"/>